<dbReference type="Proteomes" id="UP000799118">
    <property type="component" value="Unassembled WGS sequence"/>
</dbReference>
<dbReference type="EMBL" id="ML769726">
    <property type="protein sequence ID" value="KAE9388804.1"/>
    <property type="molecule type" value="Genomic_DNA"/>
</dbReference>
<sequence>MDDLEEDTPDPEDNALDLGWDELNGEELKQQQENFAQLRTRISQWYRTYFTGVNRSNASLMQQVLHNFTSHSTPKPKRLADVAQFSKIYYDSMIKPEYVKDFEAAKALFKVKLAQYQQRQQSKEGDSGHSDGQTEGEGAEEEEDEEPKPPAAINVRRITTYRLWKAQTDDFRTQVAKFADDAHDEAVAEWEEQKKRTPPKSAEQYDCSLREMYQLVKDFAEGVHQEFSMAVSMLLCGPIGRSNGAIDVRSIHVGEIIGGKLQWPQYDPDDY</sequence>
<organism evidence="2 3">
    <name type="scientific">Gymnopus androsaceus JB14</name>
    <dbReference type="NCBI Taxonomy" id="1447944"/>
    <lineage>
        <taxon>Eukaryota</taxon>
        <taxon>Fungi</taxon>
        <taxon>Dikarya</taxon>
        <taxon>Basidiomycota</taxon>
        <taxon>Agaricomycotina</taxon>
        <taxon>Agaricomycetes</taxon>
        <taxon>Agaricomycetidae</taxon>
        <taxon>Agaricales</taxon>
        <taxon>Marasmiineae</taxon>
        <taxon>Omphalotaceae</taxon>
        <taxon>Gymnopus</taxon>
    </lineage>
</organism>
<evidence type="ECO:0000256" key="1">
    <source>
        <dbReference type="SAM" id="MobiDB-lite"/>
    </source>
</evidence>
<reference evidence="2" key="1">
    <citation type="journal article" date="2019" name="Environ. Microbiol.">
        <title>Fungal ecological strategies reflected in gene transcription - a case study of two litter decomposers.</title>
        <authorList>
            <person name="Barbi F."/>
            <person name="Kohler A."/>
            <person name="Barry K."/>
            <person name="Baskaran P."/>
            <person name="Daum C."/>
            <person name="Fauchery L."/>
            <person name="Ihrmark K."/>
            <person name="Kuo A."/>
            <person name="LaButti K."/>
            <person name="Lipzen A."/>
            <person name="Morin E."/>
            <person name="Grigoriev I.V."/>
            <person name="Henrissat B."/>
            <person name="Lindahl B."/>
            <person name="Martin F."/>
        </authorList>
    </citation>
    <scope>NUCLEOTIDE SEQUENCE</scope>
    <source>
        <strain evidence="2">JB14</strain>
    </source>
</reference>
<feature type="region of interest" description="Disordered" evidence="1">
    <location>
        <begin position="119"/>
        <end position="152"/>
    </location>
</feature>
<gene>
    <name evidence="2" type="ORF">BT96DRAFT_947342</name>
</gene>
<evidence type="ECO:0000313" key="2">
    <source>
        <dbReference type="EMBL" id="KAE9388804.1"/>
    </source>
</evidence>
<proteinExistence type="predicted"/>
<protein>
    <submittedName>
        <fullName evidence="2">Uncharacterized protein</fullName>
    </submittedName>
</protein>
<dbReference type="AlphaFoldDB" id="A0A6A4GUJ2"/>
<dbReference type="OrthoDB" id="3042688at2759"/>
<evidence type="ECO:0000313" key="3">
    <source>
        <dbReference type="Proteomes" id="UP000799118"/>
    </source>
</evidence>
<feature type="compositionally biased region" description="Acidic residues" evidence="1">
    <location>
        <begin position="137"/>
        <end position="146"/>
    </location>
</feature>
<accession>A0A6A4GUJ2</accession>
<name>A0A6A4GUJ2_9AGAR</name>
<keyword evidence="3" id="KW-1185">Reference proteome</keyword>